<dbReference type="Proteomes" id="UP001046350">
    <property type="component" value="Chromosome"/>
</dbReference>
<protein>
    <recommendedName>
        <fullName evidence="4">Type I restriction enzyme R protein N-terminal domain-containing protein</fullName>
    </recommendedName>
</protein>
<dbReference type="EMBL" id="CP077076">
    <property type="protein sequence ID" value="QXH52336.1"/>
    <property type="molecule type" value="Genomic_DNA"/>
</dbReference>
<evidence type="ECO:0000256" key="1">
    <source>
        <dbReference type="SAM" id="Phobius"/>
    </source>
</evidence>
<feature type="transmembrane region" description="Helical" evidence="1">
    <location>
        <begin position="190"/>
        <end position="208"/>
    </location>
</feature>
<evidence type="ECO:0008006" key="4">
    <source>
        <dbReference type="Google" id="ProtNLM"/>
    </source>
</evidence>
<keyword evidence="1" id="KW-0812">Transmembrane</keyword>
<keyword evidence="1" id="KW-0472">Membrane</keyword>
<feature type="transmembrane region" description="Helical" evidence="1">
    <location>
        <begin position="155"/>
        <end position="178"/>
    </location>
</feature>
<name>A0ABX8N7L1_9PSED</name>
<evidence type="ECO:0000313" key="2">
    <source>
        <dbReference type="EMBL" id="QXH52336.1"/>
    </source>
</evidence>
<accession>A0ABX8N7L1</accession>
<proteinExistence type="predicted"/>
<dbReference type="RefSeq" id="WP_217841787.1">
    <property type="nucleotide sequence ID" value="NZ_CP077076.1"/>
</dbReference>
<gene>
    <name evidence="2" type="ORF">KSS94_04190</name>
</gene>
<keyword evidence="1" id="KW-1133">Transmembrane helix</keyword>
<keyword evidence="3" id="KW-1185">Reference proteome</keyword>
<reference evidence="2" key="1">
    <citation type="journal article" date="2021" name="Microorganisms">
        <title>The Ever-Expanding Pseudomonas Genus: Description of 43 New Species and Partition of the Pseudomonas putida Group.</title>
        <authorList>
            <person name="Girard L."/>
            <person name="Lood C."/>
            <person name="Hofte M."/>
            <person name="Vandamme P."/>
            <person name="Rokni-Zadeh H."/>
            <person name="van Noort V."/>
            <person name="Lavigne R."/>
            <person name="De Mot R."/>
        </authorList>
    </citation>
    <scope>NUCLEOTIDE SEQUENCE</scope>
    <source>
        <strain evidence="2">COW40</strain>
    </source>
</reference>
<sequence>MVIDYDRKLEKSFFEYLLSIGYPKESIAYQPGIQPVRHMQCYRPSFALIDPKTNEYLAIVEVKEAKIHEEGPGGFIYENMIDYRKALGANSVPVFIVSTNFKGSSPFLLHSFNEQGDINVIDHTLFPAFEALAVKEQADRKADLRVRRDNASEKFTVVCWSVSFVLFVLVIGDFYVKIEYDRDMLTAERISLIGAALALIVVPFAQKFKGLGIEWEKIAGPNKQEDD</sequence>
<organism evidence="2 3">
    <name type="scientific">Pseudomonas fakonensis</name>
    <dbReference type="NCBI Taxonomy" id="2842355"/>
    <lineage>
        <taxon>Bacteria</taxon>
        <taxon>Pseudomonadati</taxon>
        <taxon>Pseudomonadota</taxon>
        <taxon>Gammaproteobacteria</taxon>
        <taxon>Pseudomonadales</taxon>
        <taxon>Pseudomonadaceae</taxon>
        <taxon>Pseudomonas</taxon>
    </lineage>
</organism>
<evidence type="ECO:0000313" key="3">
    <source>
        <dbReference type="Proteomes" id="UP001046350"/>
    </source>
</evidence>